<evidence type="ECO:0000256" key="1">
    <source>
        <dbReference type="SAM" id="MobiDB-lite"/>
    </source>
</evidence>
<keyword evidence="3" id="KW-1185">Reference proteome</keyword>
<dbReference type="Proteomes" id="UP000016931">
    <property type="component" value="Unassembled WGS sequence"/>
</dbReference>
<feature type="compositionally biased region" description="Polar residues" evidence="1">
    <location>
        <begin position="215"/>
        <end position="225"/>
    </location>
</feature>
<feature type="region of interest" description="Disordered" evidence="1">
    <location>
        <begin position="178"/>
        <end position="257"/>
    </location>
</feature>
<sequence>MSPKSPPARKEDRNEESSSTASNTHTQTADESTPSTIFEGPLQEGVANLVGMEEDIVAELTQDTPSAARPLIRRSTSSALRERQQAHLSAARPVEACSPSVPTFREVQQREQRMLEELATLQEQARTDDSRRSRELEQVAFTLRRIEEQQKVQMSVQTQLMNALVGMDLQARETVATAAATQSHAGDENVDPLSPLSGSPAAEIGFQLPEATETVRATASSQPQPSLADDTDQDKSRKDSVARSSVSSQPRKVSRLGSINEVLNANVKPSPGASSSTTKIFAAGTVFEGREELDECLNREGLKMYKIPHVTGMEPIEVRTAITSGSESPKATPQESGNYIDPETGMDTGGTREQYEEYLEIEAMKDSIDDDY</sequence>
<proteinExistence type="predicted"/>
<gene>
    <name evidence="2" type="ORF">SEPMUDRAFT_108282</name>
</gene>
<protein>
    <submittedName>
        <fullName evidence="2">Uncharacterized protein</fullName>
    </submittedName>
</protein>
<evidence type="ECO:0000313" key="3">
    <source>
        <dbReference type="Proteomes" id="UP000016931"/>
    </source>
</evidence>
<evidence type="ECO:0000313" key="2">
    <source>
        <dbReference type="EMBL" id="EMF12826.1"/>
    </source>
</evidence>
<dbReference type="HOGENOM" id="CLU_744272_0_0_1"/>
<feature type="compositionally biased region" description="Polar residues" evidence="1">
    <location>
        <begin position="322"/>
        <end position="337"/>
    </location>
</feature>
<feature type="region of interest" description="Disordered" evidence="1">
    <location>
        <begin position="322"/>
        <end position="350"/>
    </location>
</feature>
<dbReference type="EMBL" id="KB456264">
    <property type="protein sequence ID" value="EMF12826.1"/>
    <property type="molecule type" value="Genomic_DNA"/>
</dbReference>
<reference evidence="2 3" key="1">
    <citation type="journal article" date="2012" name="PLoS Pathog.">
        <title>Diverse lifestyles and strategies of plant pathogenesis encoded in the genomes of eighteen Dothideomycetes fungi.</title>
        <authorList>
            <person name="Ohm R.A."/>
            <person name="Feau N."/>
            <person name="Henrissat B."/>
            <person name="Schoch C.L."/>
            <person name="Horwitz B.A."/>
            <person name="Barry K.W."/>
            <person name="Condon B.J."/>
            <person name="Copeland A.C."/>
            <person name="Dhillon B."/>
            <person name="Glaser F."/>
            <person name="Hesse C.N."/>
            <person name="Kosti I."/>
            <person name="LaButti K."/>
            <person name="Lindquist E.A."/>
            <person name="Lucas S."/>
            <person name="Salamov A.A."/>
            <person name="Bradshaw R.E."/>
            <person name="Ciuffetti L."/>
            <person name="Hamelin R.C."/>
            <person name="Kema G.H.J."/>
            <person name="Lawrence C."/>
            <person name="Scott J.A."/>
            <person name="Spatafora J.W."/>
            <person name="Turgeon B.G."/>
            <person name="de Wit P.J.G.M."/>
            <person name="Zhong S."/>
            <person name="Goodwin S.B."/>
            <person name="Grigoriev I.V."/>
        </authorList>
    </citation>
    <scope>NUCLEOTIDE SEQUENCE [LARGE SCALE GENOMIC DNA]</scope>
    <source>
        <strain evidence="2 3">SO2202</strain>
    </source>
</reference>
<feature type="compositionally biased region" description="Polar residues" evidence="1">
    <location>
        <begin position="17"/>
        <end position="36"/>
    </location>
</feature>
<organism evidence="2 3">
    <name type="scientific">Sphaerulina musiva (strain SO2202)</name>
    <name type="common">Poplar stem canker fungus</name>
    <name type="synonym">Septoria musiva</name>
    <dbReference type="NCBI Taxonomy" id="692275"/>
    <lineage>
        <taxon>Eukaryota</taxon>
        <taxon>Fungi</taxon>
        <taxon>Dikarya</taxon>
        <taxon>Ascomycota</taxon>
        <taxon>Pezizomycotina</taxon>
        <taxon>Dothideomycetes</taxon>
        <taxon>Dothideomycetidae</taxon>
        <taxon>Mycosphaerellales</taxon>
        <taxon>Mycosphaerellaceae</taxon>
        <taxon>Sphaerulina</taxon>
    </lineage>
</organism>
<dbReference type="RefSeq" id="XP_016760947.1">
    <property type="nucleotide sequence ID" value="XM_016900728.1"/>
</dbReference>
<feature type="compositionally biased region" description="Polar residues" evidence="1">
    <location>
        <begin position="242"/>
        <end position="251"/>
    </location>
</feature>
<feature type="region of interest" description="Disordered" evidence="1">
    <location>
        <begin position="1"/>
        <end position="44"/>
    </location>
</feature>
<dbReference type="GeneID" id="27897865"/>
<accession>M3BXL7</accession>
<name>M3BXL7_SPHMS</name>
<dbReference type="STRING" id="692275.M3BXL7"/>
<dbReference type="AlphaFoldDB" id="M3BXL7"/>